<sequence length="86" mass="9393">MGWLLLWCGIGLLWLATMATCGWVLWRKGKALLRELEAQGRTLGDLATLLGELELPADSAGEPSGRPTMSGRPLGSRERKALSWSQ</sequence>
<dbReference type="Proteomes" id="UP000188342">
    <property type="component" value="Unassembled WGS sequence"/>
</dbReference>
<protein>
    <submittedName>
        <fullName evidence="2">Uncharacterized protein</fullName>
    </submittedName>
</protein>
<reference evidence="2 3" key="1">
    <citation type="submission" date="2017-02" db="EMBL/GenBank/DDBJ databases">
        <authorList>
            <person name="Peterson S.W."/>
        </authorList>
    </citation>
    <scope>NUCLEOTIDE SEQUENCE [LARGE SCALE GENOMIC DNA]</scope>
    <source>
        <strain evidence="2 3">LSP_Lj1</strain>
    </source>
</reference>
<dbReference type="STRING" id="1255658.FM114_09025"/>
<dbReference type="RefSeq" id="WP_094764832.1">
    <property type="nucleotide sequence ID" value="NZ_FUKQ01000035.1"/>
</dbReference>
<evidence type="ECO:0000313" key="3">
    <source>
        <dbReference type="Proteomes" id="UP000188342"/>
    </source>
</evidence>
<accession>A0A1R4JR86</accession>
<organism evidence="2 3">
    <name type="scientific">Luteococcus japonicus LSP_Lj1</name>
    <dbReference type="NCBI Taxonomy" id="1255658"/>
    <lineage>
        <taxon>Bacteria</taxon>
        <taxon>Bacillati</taxon>
        <taxon>Actinomycetota</taxon>
        <taxon>Actinomycetes</taxon>
        <taxon>Propionibacteriales</taxon>
        <taxon>Propionibacteriaceae</taxon>
        <taxon>Luteococcus</taxon>
    </lineage>
</organism>
<proteinExistence type="predicted"/>
<dbReference type="AlphaFoldDB" id="A0A1R4JR86"/>
<dbReference type="OrthoDB" id="4828043at2"/>
<dbReference type="EMBL" id="FUKQ01000035">
    <property type="protein sequence ID" value="SJN34519.1"/>
    <property type="molecule type" value="Genomic_DNA"/>
</dbReference>
<evidence type="ECO:0000256" key="1">
    <source>
        <dbReference type="SAM" id="MobiDB-lite"/>
    </source>
</evidence>
<feature type="region of interest" description="Disordered" evidence="1">
    <location>
        <begin position="56"/>
        <end position="86"/>
    </location>
</feature>
<keyword evidence="3" id="KW-1185">Reference proteome</keyword>
<evidence type="ECO:0000313" key="2">
    <source>
        <dbReference type="EMBL" id="SJN34519.1"/>
    </source>
</evidence>
<gene>
    <name evidence="2" type="ORF">FM114_09025</name>
</gene>
<name>A0A1R4JR86_9ACTN</name>
<feature type="compositionally biased region" description="Basic and acidic residues" evidence="1">
    <location>
        <begin position="75"/>
        <end position="86"/>
    </location>
</feature>